<evidence type="ECO:0000256" key="4">
    <source>
        <dbReference type="ARBA" id="ARBA00022692"/>
    </source>
</evidence>
<feature type="transmembrane region" description="Helical" evidence="9">
    <location>
        <begin position="25"/>
        <end position="44"/>
    </location>
</feature>
<dbReference type="GO" id="GO:0015450">
    <property type="term" value="F:protein-transporting ATPase activity"/>
    <property type="evidence" value="ECO:0007669"/>
    <property type="project" value="InterPro"/>
</dbReference>
<feature type="transmembrane region" description="Helical" evidence="9">
    <location>
        <begin position="280"/>
        <end position="304"/>
    </location>
</feature>
<organism evidence="12 13">
    <name type="scientific">Ornithinimicrobium avium</name>
    <dbReference type="NCBI Taxonomy" id="2283195"/>
    <lineage>
        <taxon>Bacteria</taxon>
        <taxon>Bacillati</taxon>
        <taxon>Actinomycetota</taxon>
        <taxon>Actinomycetes</taxon>
        <taxon>Micrococcales</taxon>
        <taxon>Ornithinimicrobiaceae</taxon>
        <taxon>Ornithinimicrobium</taxon>
    </lineage>
</organism>
<evidence type="ECO:0000259" key="11">
    <source>
        <dbReference type="Pfam" id="PF02355"/>
    </source>
</evidence>
<proteinExistence type="inferred from homology"/>
<dbReference type="GO" id="GO:0005886">
    <property type="term" value="C:plasma membrane"/>
    <property type="evidence" value="ECO:0007669"/>
    <property type="project" value="UniProtKB-SubCell"/>
</dbReference>
<dbReference type="KEGG" id="orn:DV701_03315"/>
<dbReference type="GO" id="GO:0065002">
    <property type="term" value="P:intracellular protein transmembrane transport"/>
    <property type="evidence" value="ECO:0007669"/>
    <property type="project" value="UniProtKB-UniRule"/>
</dbReference>
<dbReference type="InterPro" id="IPR022646">
    <property type="entry name" value="SecD/SecF_CS"/>
</dbReference>
<dbReference type="HAMAP" id="MF_01464_B">
    <property type="entry name" value="SecF_B"/>
    <property type="match status" value="1"/>
</dbReference>
<dbReference type="InterPro" id="IPR022645">
    <property type="entry name" value="SecD/SecF_bac"/>
</dbReference>
<reference evidence="12 13" key="1">
    <citation type="submission" date="2018-07" db="EMBL/GenBank/DDBJ databases">
        <title>Complete genome sequencing of Ornithinimicrobium sp. AMA3305.</title>
        <authorList>
            <person name="Bae J.-W."/>
        </authorList>
    </citation>
    <scope>NUCLEOTIDE SEQUENCE [LARGE SCALE GENOMIC DNA]</scope>
    <source>
        <strain evidence="12 13">AMA3305</strain>
    </source>
</reference>
<evidence type="ECO:0000256" key="8">
    <source>
        <dbReference type="ARBA" id="ARBA00023136"/>
    </source>
</evidence>
<keyword evidence="2 9" id="KW-0813">Transport</keyword>
<feature type="transmembrane region" description="Helical" evidence="9">
    <location>
        <begin position="170"/>
        <end position="190"/>
    </location>
</feature>
<dbReference type="Pfam" id="PF07549">
    <property type="entry name" value="Sec_GG"/>
    <property type="match status" value="1"/>
</dbReference>
<dbReference type="NCBIfam" id="TIGR00916">
    <property type="entry name" value="2A0604s01"/>
    <property type="match status" value="1"/>
</dbReference>
<evidence type="ECO:0000256" key="6">
    <source>
        <dbReference type="ARBA" id="ARBA00022989"/>
    </source>
</evidence>
<dbReference type="Pfam" id="PF02355">
    <property type="entry name" value="SecD_SecF_C"/>
    <property type="match status" value="1"/>
</dbReference>
<dbReference type="PRINTS" id="PR01755">
    <property type="entry name" value="SECFTRNLCASE"/>
</dbReference>
<dbReference type="OrthoDB" id="9774769at2"/>
<sequence length="405" mass="43456">MSRFSQFGNDLYSGKRSFDVVRRRNVLYLISVVLLVLAAIGVLGRGLNFGIEFRGGTELRVSAVQDISGYEQRARSVVEDAVPGENTSVTLIGDDTVRVQTGQMGPQEAEALRAGLGEEFDVPTASVTSSLVGPSWGKTVTQRAIIALGVFLALVTVVLSLYFRTWKMALAALVALIHDVVFTIGAYALLGIEISPASVIGFLTILGYSIYDTIVVFDKVRENTEQAFDTRRLTYAGAANLAVNQTFVRSINTSIVALLPVAVILLVGITIIGPGTLVDLAWALFIGMAVGTYSSIFIATPLLVHLREREPGVRKHDASVQRRAGRVARRSGQQDETLAEDGADTDGAAVDVEDEDGVPVTVTAPGSPGGPADRGADEGGRAPGRQLHPYAQRGPRNQPRRKRRR</sequence>
<dbReference type="InterPro" id="IPR048634">
    <property type="entry name" value="SecD_SecF_C"/>
</dbReference>
<keyword evidence="13" id="KW-1185">Reference proteome</keyword>
<dbReference type="InterPro" id="IPR055344">
    <property type="entry name" value="SecD_SecF_C_bact"/>
</dbReference>
<dbReference type="Proteomes" id="UP000253790">
    <property type="component" value="Chromosome"/>
</dbReference>
<name>A0A345NJT8_9MICO</name>
<evidence type="ECO:0000256" key="10">
    <source>
        <dbReference type="SAM" id="MobiDB-lite"/>
    </source>
</evidence>
<dbReference type="GO" id="GO:0006605">
    <property type="term" value="P:protein targeting"/>
    <property type="evidence" value="ECO:0007669"/>
    <property type="project" value="UniProtKB-UniRule"/>
</dbReference>
<keyword evidence="8 9" id="KW-0472">Membrane</keyword>
<dbReference type="InterPro" id="IPR005665">
    <property type="entry name" value="SecF_bac"/>
</dbReference>
<evidence type="ECO:0000256" key="5">
    <source>
        <dbReference type="ARBA" id="ARBA00022927"/>
    </source>
</evidence>
<protein>
    <recommendedName>
        <fullName evidence="9">Protein-export membrane protein SecF</fullName>
    </recommendedName>
</protein>
<comment type="similarity">
    <text evidence="9">Belongs to the SecD/SecF family. SecF subfamily.</text>
</comment>
<dbReference type="InterPro" id="IPR022813">
    <property type="entry name" value="SecD/SecF_arch_bac"/>
</dbReference>
<comment type="subcellular location">
    <subcellularLocation>
        <location evidence="1 9">Cell membrane</location>
        <topology evidence="1 9">Multi-pass membrane protein</topology>
    </subcellularLocation>
</comment>
<feature type="transmembrane region" description="Helical" evidence="9">
    <location>
        <begin position="144"/>
        <end position="163"/>
    </location>
</feature>
<dbReference type="PANTHER" id="PTHR30081">
    <property type="entry name" value="PROTEIN-EXPORT MEMBRANE PROTEIN SEC"/>
    <property type="match status" value="1"/>
</dbReference>
<evidence type="ECO:0000256" key="9">
    <source>
        <dbReference type="HAMAP-Rule" id="MF_01464"/>
    </source>
</evidence>
<dbReference type="SUPFAM" id="SSF82866">
    <property type="entry name" value="Multidrug efflux transporter AcrB transmembrane domain"/>
    <property type="match status" value="1"/>
</dbReference>
<evidence type="ECO:0000313" key="13">
    <source>
        <dbReference type="Proteomes" id="UP000253790"/>
    </source>
</evidence>
<gene>
    <name evidence="9" type="primary">secF</name>
    <name evidence="12" type="ORF">DV701_03315</name>
</gene>
<dbReference type="AlphaFoldDB" id="A0A345NJT8"/>
<dbReference type="NCBIfam" id="TIGR00966">
    <property type="entry name" value="transloc_SecF"/>
    <property type="match status" value="1"/>
</dbReference>
<evidence type="ECO:0000256" key="1">
    <source>
        <dbReference type="ARBA" id="ARBA00004651"/>
    </source>
</evidence>
<evidence type="ECO:0000256" key="7">
    <source>
        <dbReference type="ARBA" id="ARBA00023010"/>
    </source>
</evidence>
<dbReference type="GO" id="GO:0043952">
    <property type="term" value="P:protein transport by the Sec complex"/>
    <property type="evidence" value="ECO:0007669"/>
    <property type="project" value="UniProtKB-UniRule"/>
</dbReference>
<feature type="domain" description="Protein export membrane protein SecD/SecF C-terminal" evidence="11">
    <location>
        <begin position="125"/>
        <end position="308"/>
    </location>
</feature>
<evidence type="ECO:0000256" key="2">
    <source>
        <dbReference type="ARBA" id="ARBA00022448"/>
    </source>
</evidence>
<keyword evidence="3 9" id="KW-1003">Cell membrane</keyword>
<accession>A0A345NJT8</accession>
<keyword evidence="7 9" id="KW-0811">Translocation</keyword>
<feature type="region of interest" description="Disordered" evidence="10">
    <location>
        <begin position="311"/>
        <end position="405"/>
    </location>
</feature>
<comment type="function">
    <text evidence="9">Part of the Sec protein translocase complex. Interacts with the SecYEG preprotein conducting channel. SecDF uses the proton motive force (PMF) to complete protein translocation after the ATP-dependent function of SecA.</text>
</comment>
<keyword evidence="5 9" id="KW-0653">Protein transport</keyword>
<dbReference type="EMBL" id="CP031229">
    <property type="protein sequence ID" value="AXH95296.1"/>
    <property type="molecule type" value="Genomic_DNA"/>
</dbReference>
<dbReference type="PANTHER" id="PTHR30081:SF8">
    <property type="entry name" value="PROTEIN TRANSLOCASE SUBUNIT SECF"/>
    <property type="match status" value="1"/>
</dbReference>
<feature type="compositionally biased region" description="Basic and acidic residues" evidence="10">
    <location>
        <begin position="311"/>
        <end position="320"/>
    </location>
</feature>
<dbReference type="RefSeq" id="WP_114927061.1">
    <property type="nucleotide sequence ID" value="NZ_CP031229.1"/>
</dbReference>
<evidence type="ECO:0000256" key="3">
    <source>
        <dbReference type="ARBA" id="ARBA00022475"/>
    </source>
</evidence>
<feature type="transmembrane region" description="Helical" evidence="9">
    <location>
        <begin position="196"/>
        <end position="217"/>
    </location>
</feature>
<keyword evidence="6 9" id="KW-1133">Transmembrane helix</keyword>
<keyword evidence="4 9" id="KW-0812">Transmembrane</keyword>
<feature type="transmembrane region" description="Helical" evidence="9">
    <location>
        <begin position="255"/>
        <end position="274"/>
    </location>
</feature>
<dbReference type="Gene3D" id="1.20.1640.10">
    <property type="entry name" value="Multidrug efflux transporter AcrB transmembrane domain"/>
    <property type="match status" value="1"/>
</dbReference>
<evidence type="ECO:0000313" key="12">
    <source>
        <dbReference type="EMBL" id="AXH95296.1"/>
    </source>
</evidence>
<comment type="subunit">
    <text evidence="9">Forms a complex with SecD. Part of the essential Sec protein translocation apparatus which comprises SecA, SecYEG and auxiliary proteins SecDF. Other proteins may also be involved.</text>
</comment>